<dbReference type="AlphaFoldDB" id="A0A5B7ZWF8"/>
<dbReference type="PANTHER" id="PTHR46361:SF3">
    <property type="entry name" value="ELECTRON CARRIER_ PROTEIN DISULFIDE OXIDOREDUCTASE"/>
    <property type="match status" value="1"/>
</dbReference>
<proteinExistence type="predicted"/>
<name>A0A5B7ZWF8_9BACT</name>
<dbReference type="Proteomes" id="UP000305398">
    <property type="component" value="Chromosome"/>
</dbReference>
<evidence type="ECO:0000313" key="3">
    <source>
        <dbReference type="EMBL" id="QDA59187.1"/>
    </source>
</evidence>
<feature type="domain" description="DUF547" evidence="2">
    <location>
        <begin position="81"/>
        <end position="193"/>
    </location>
</feature>
<keyword evidence="4" id="KW-1185">Reference proteome</keyword>
<dbReference type="InterPro" id="IPR006869">
    <property type="entry name" value="DUF547"/>
</dbReference>
<feature type="chain" id="PRO_5022808909" evidence="1">
    <location>
        <begin position="26"/>
        <end position="265"/>
    </location>
</feature>
<organism evidence="3 4">
    <name type="scientific">Hymenobacter jejuensis</name>
    <dbReference type="NCBI Taxonomy" id="2502781"/>
    <lineage>
        <taxon>Bacteria</taxon>
        <taxon>Pseudomonadati</taxon>
        <taxon>Bacteroidota</taxon>
        <taxon>Cytophagia</taxon>
        <taxon>Cytophagales</taxon>
        <taxon>Hymenobacteraceae</taxon>
        <taxon>Hymenobacter</taxon>
    </lineage>
</organism>
<dbReference type="PANTHER" id="PTHR46361">
    <property type="entry name" value="ELECTRON CARRIER/ PROTEIN DISULFIDE OXIDOREDUCTASE"/>
    <property type="match status" value="1"/>
</dbReference>
<dbReference type="KEGG" id="hyj:FHG12_03290"/>
<evidence type="ECO:0000313" key="4">
    <source>
        <dbReference type="Proteomes" id="UP000305398"/>
    </source>
</evidence>
<evidence type="ECO:0000256" key="1">
    <source>
        <dbReference type="SAM" id="SignalP"/>
    </source>
</evidence>
<dbReference type="Pfam" id="PF04784">
    <property type="entry name" value="DUF547"/>
    <property type="match status" value="1"/>
</dbReference>
<accession>A0A5B7ZWF8</accession>
<protein>
    <submittedName>
        <fullName evidence="3">DUF547 domain-containing protein</fullName>
    </submittedName>
</protein>
<gene>
    <name evidence="3" type="ORF">FHG12_03290</name>
</gene>
<feature type="signal peptide" evidence="1">
    <location>
        <begin position="1"/>
        <end position="25"/>
    </location>
</feature>
<keyword evidence="1" id="KW-0732">Signal</keyword>
<dbReference type="OrthoDB" id="526867at2"/>
<dbReference type="EMBL" id="CP040896">
    <property type="protein sequence ID" value="QDA59187.1"/>
    <property type="molecule type" value="Genomic_DNA"/>
</dbReference>
<reference evidence="3 4" key="1">
    <citation type="submission" date="2019-06" db="EMBL/GenBank/DDBJ databases">
        <authorList>
            <person name="Srinivasan S."/>
        </authorList>
    </citation>
    <scope>NUCLEOTIDE SEQUENCE [LARGE SCALE GENOMIC DNA]</scope>
    <source>
        <strain evidence="3 4">17J68-5</strain>
    </source>
</reference>
<sequence length="265" mass="30499">MHTRKCFRLVLLLLVCLLIPGLGKASEATTHQALHQTWDELLTKHVSRDGKVDYQGFIDDEGQLQAYLHTLAQNAPDETTWPAAEVKAYWINIYNAATINLIVQYYEVDRMNEIRIKTLKGYRSPWDTKEVRVGKKWYSLNEIERQILGQHFRDPRVHFALVCAAAASPTLLNEAYTATGLEKQLDDQVRYFLADHSRNQLAHERIQVSSLFSWYAAEFGEGESLIAFLNRYAPIRIEPTAQVDFLPFDWSLNAQQPAMLTQAMR</sequence>
<evidence type="ECO:0000259" key="2">
    <source>
        <dbReference type="Pfam" id="PF04784"/>
    </source>
</evidence>